<protein>
    <submittedName>
        <fullName evidence="2">Siderophore-interacting protein</fullName>
    </submittedName>
</protein>
<dbReference type="PANTHER" id="PTHR30157">
    <property type="entry name" value="FERRIC REDUCTASE, NADPH-DEPENDENT"/>
    <property type="match status" value="1"/>
</dbReference>
<dbReference type="InterPro" id="IPR007037">
    <property type="entry name" value="SIP_rossman_dom"/>
</dbReference>
<accession>A0ABP5AKU3</accession>
<gene>
    <name evidence="2" type="ORF">GCM10009775_06450</name>
</gene>
<organism evidence="2 3">
    <name type="scientific">Microbacterium aoyamense</name>
    <dbReference type="NCBI Taxonomy" id="344166"/>
    <lineage>
        <taxon>Bacteria</taxon>
        <taxon>Bacillati</taxon>
        <taxon>Actinomycetota</taxon>
        <taxon>Actinomycetes</taxon>
        <taxon>Micrococcales</taxon>
        <taxon>Microbacteriaceae</taxon>
        <taxon>Microbacterium</taxon>
    </lineage>
</organism>
<sequence>MTFALEPRGLELRFRQVRLASRVWIAPDYVRVRLEGGDLLGFDSPGSDDHIRVFFPSGPVGSVEELREAPSREYTPLLWNAATGWLDLEFAVHGDEGIAAPWAATAPIGSAVGIGGPRGSKVLTGRPDAWFLAGDETAVPAIRRYVMQMDAAASGRILVEVVDSAHEIPLEVPDGVDVTFVHRGGARSGTALAAELDAIGAGDRPDGAVFGFIAAEQAIVKPGRALLLDRWGLPLDQVTVKGYWKRGEAEYHAPH</sequence>
<dbReference type="PANTHER" id="PTHR30157:SF0">
    <property type="entry name" value="NADPH-DEPENDENT FERRIC-CHELATE REDUCTASE"/>
    <property type="match status" value="1"/>
</dbReference>
<feature type="domain" description="FAD-binding FR-type" evidence="1">
    <location>
        <begin position="12"/>
        <end position="124"/>
    </location>
</feature>
<dbReference type="InterPro" id="IPR013113">
    <property type="entry name" value="SIP_FAD-bd"/>
</dbReference>
<dbReference type="RefSeq" id="WP_248145376.1">
    <property type="nucleotide sequence ID" value="NZ_BAAAOF010000002.1"/>
</dbReference>
<dbReference type="Pfam" id="PF08021">
    <property type="entry name" value="FAD_binding_9"/>
    <property type="match status" value="1"/>
</dbReference>
<dbReference type="Gene3D" id="2.40.30.10">
    <property type="entry name" value="Translation factors"/>
    <property type="match status" value="1"/>
</dbReference>
<dbReference type="CDD" id="cd06193">
    <property type="entry name" value="siderophore_interacting"/>
    <property type="match status" value="1"/>
</dbReference>
<dbReference type="SUPFAM" id="SSF63380">
    <property type="entry name" value="Riboflavin synthase domain-like"/>
    <property type="match status" value="1"/>
</dbReference>
<keyword evidence="3" id="KW-1185">Reference proteome</keyword>
<evidence type="ECO:0000313" key="3">
    <source>
        <dbReference type="Proteomes" id="UP001501343"/>
    </source>
</evidence>
<dbReference type="Proteomes" id="UP001501343">
    <property type="component" value="Unassembled WGS sequence"/>
</dbReference>
<dbReference type="EMBL" id="BAAAOF010000002">
    <property type="protein sequence ID" value="GAA1916725.1"/>
    <property type="molecule type" value="Genomic_DNA"/>
</dbReference>
<name>A0ABP5AKU3_9MICO</name>
<comment type="caution">
    <text evidence="2">The sequence shown here is derived from an EMBL/GenBank/DDBJ whole genome shotgun (WGS) entry which is preliminary data.</text>
</comment>
<evidence type="ECO:0000259" key="1">
    <source>
        <dbReference type="PROSITE" id="PS51384"/>
    </source>
</evidence>
<proteinExistence type="predicted"/>
<dbReference type="Pfam" id="PF04954">
    <property type="entry name" value="SIP"/>
    <property type="match status" value="1"/>
</dbReference>
<reference evidence="3" key="1">
    <citation type="journal article" date="2019" name="Int. J. Syst. Evol. Microbiol.">
        <title>The Global Catalogue of Microorganisms (GCM) 10K type strain sequencing project: providing services to taxonomists for standard genome sequencing and annotation.</title>
        <authorList>
            <consortium name="The Broad Institute Genomics Platform"/>
            <consortium name="The Broad Institute Genome Sequencing Center for Infectious Disease"/>
            <person name="Wu L."/>
            <person name="Ma J."/>
        </authorList>
    </citation>
    <scope>NUCLEOTIDE SEQUENCE [LARGE SCALE GENOMIC DNA]</scope>
    <source>
        <strain evidence="3">JCM 14900</strain>
    </source>
</reference>
<dbReference type="InterPro" id="IPR039374">
    <property type="entry name" value="SIP_fam"/>
</dbReference>
<dbReference type="InterPro" id="IPR017927">
    <property type="entry name" value="FAD-bd_FR_type"/>
</dbReference>
<evidence type="ECO:0000313" key="2">
    <source>
        <dbReference type="EMBL" id="GAA1916725.1"/>
    </source>
</evidence>
<dbReference type="PROSITE" id="PS51384">
    <property type="entry name" value="FAD_FR"/>
    <property type="match status" value="1"/>
</dbReference>
<dbReference type="InterPro" id="IPR039261">
    <property type="entry name" value="FNR_nucleotide-bd"/>
</dbReference>
<dbReference type="Gene3D" id="3.40.50.80">
    <property type="entry name" value="Nucleotide-binding domain of ferredoxin-NADP reductase (FNR) module"/>
    <property type="match status" value="1"/>
</dbReference>
<dbReference type="InterPro" id="IPR017938">
    <property type="entry name" value="Riboflavin_synthase-like_b-brl"/>
</dbReference>